<evidence type="ECO:0000256" key="1">
    <source>
        <dbReference type="SAM" id="MobiDB-lite"/>
    </source>
</evidence>
<feature type="compositionally biased region" description="Polar residues" evidence="1">
    <location>
        <begin position="181"/>
        <end position="191"/>
    </location>
</feature>
<keyword evidence="4" id="KW-1185">Reference proteome</keyword>
<dbReference type="InterPro" id="IPR000157">
    <property type="entry name" value="TIR_dom"/>
</dbReference>
<protein>
    <submittedName>
        <fullName evidence="3">Toll/interleukin-1 receptor domain-containing protein</fullName>
    </submittedName>
</protein>
<dbReference type="Proteomes" id="UP001305421">
    <property type="component" value="Chromosome"/>
</dbReference>
<dbReference type="EMBL" id="CP115543">
    <property type="protein sequence ID" value="WNH49583.1"/>
    <property type="molecule type" value="Genomic_DNA"/>
</dbReference>
<dbReference type="PROSITE" id="PS50104">
    <property type="entry name" value="TIR"/>
    <property type="match status" value="1"/>
</dbReference>
<accession>A0ABY9YGS5</accession>
<evidence type="ECO:0000259" key="2">
    <source>
        <dbReference type="PROSITE" id="PS50104"/>
    </source>
</evidence>
<evidence type="ECO:0000313" key="3">
    <source>
        <dbReference type="EMBL" id="WNH49583.1"/>
    </source>
</evidence>
<feature type="domain" description="TIR" evidence="2">
    <location>
        <begin position="2"/>
        <end position="144"/>
    </location>
</feature>
<reference evidence="3 4" key="1">
    <citation type="submission" date="2022-12" db="EMBL/GenBank/DDBJ databases">
        <title>Two new species, Stenotrophomonas aracearum and Stenotrophomonas oahuensis, isolated from Anthurium (Araceae family) in Hawaii.</title>
        <authorList>
            <person name="Chunag S.C."/>
            <person name="Dobhal S."/>
            <person name="Alvarez A."/>
            <person name="Arif M."/>
        </authorList>
    </citation>
    <scope>NUCLEOTIDE SEQUENCE [LARGE SCALE GENOMIC DNA]</scope>
    <source>
        <strain evidence="3 4">A5588</strain>
    </source>
</reference>
<proteinExistence type="predicted"/>
<keyword evidence="3" id="KW-0675">Receptor</keyword>
<sequence length="340" mass="38224">MILPSVFFSYCHADEELRDQLEKQLAMLKHQGTIETWHDRRIVAGQEIDKTIDEHINSDDIILLLVSPDFLASPYCYDREMKRALERHDSGEAIVIPVILRACEWHHAPFGKLMATPTDGKPVKQWADLDEAFLQVAKAVRAAAAEHARKIGVTEADRVPASSSPLLARPTMPTEAANRSPEATSGPRSSNLRLAKAFTQRDKDHFKAETFEYIAKHFENSLSELQRRNPGYEGTFRRVDANRFFATIYEDGHDVARATVYLGGMLGGIHYMQGETLDSNSYNEALTVGHDDQSLFLTSMGMSAFGSNRDQKLTQEGAAELLWEQLIAPLQSSSNHPRRR</sequence>
<dbReference type="Pfam" id="PF13676">
    <property type="entry name" value="TIR_2"/>
    <property type="match status" value="1"/>
</dbReference>
<evidence type="ECO:0000313" key="4">
    <source>
        <dbReference type="Proteomes" id="UP001305421"/>
    </source>
</evidence>
<dbReference type="SUPFAM" id="SSF52200">
    <property type="entry name" value="Toll/Interleukin receptor TIR domain"/>
    <property type="match status" value="1"/>
</dbReference>
<feature type="region of interest" description="Disordered" evidence="1">
    <location>
        <begin position="161"/>
        <end position="191"/>
    </location>
</feature>
<dbReference type="RefSeq" id="WP_311183931.1">
    <property type="nucleotide sequence ID" value="NZ_CP115543.1"/>
</dbReference>
<name>A0ABY9YGS5_9GAMM</name>
<dbReference type="InterPro" id="IPR035897">
    <property type="entry name" value="Toll_tir_struct_dom_sf"/>
</dbReference>
<dbReference type="Gene3D" id="3.40.50.10140">
    <property type="entry name" value="Toll/interleukin-1 receptor homology (TIR) domain"/>
    <property type="match status" value="1"/>
</dbReference>
<dbReference type="SMART" id="SM00255">
    <property type="entry name" value="TIR"/>
    <property type="match status" value="1"/>
</dbReference>
<gene>
    <name evidence="3" type="ORF">PDM28_04500</name>
</gene>
<organism evidence="3 4">
    <name type="scientific">Stenotrophomonas aracearum</name>
    <dbReference type="NCBI Taxonomy" id="3003272"/>
    <lineage>
        <taxon>Bacteria</taxon>
        <taxon>Pseudomonadati</taxon>
        <taxon>Pseudomonadota</taxon>
        <taxon>Gammaproteobacteria</taxon>
        <taxon>Lysobacterales</taxon>
        <taxon>Lysobacteraceae</taxon>
        <taxon>Stenotrophomonas</taxon>
    </lineage>
</organism>